<feature type="compositionally biased region" description="Basic and acidic residues" evidence="1">
    <location>
        <begin position="25"/>
        <end position="48"/>
    </location>
</feature>
<evidence type="ECO:0000256" key="1">
    <source>
        <dbReference type="SAM" id="MobiDB-lite"/>
    </source>
</evidence>
<organism evidence="2 3">
    <name type="scientific">Haloarcula argentinensis</name>
    <dbReference type="NCBI Taxonomy" id="43776"/>
    <lineage>
        <taxon>Archaea</taxon>
        <taxon>Methanobacteriati</taxon>
        <taxon>Methanobacteriota</taxon>
        <taxon>Stenosarchaea group</taxon>
        <taxon>Halobacteria</taxon>
        <taxon>Halobacteriales</taxon>
        <taxon>Haloarculaceae</taxon>
        <taxon>Haloarcula</taxon>
    </lineage>
</organism>
<dbReference type="Proteomes" id="UP000641625">
    <property type="component" value="Unassembled WGS sequence"/>
</dbReference>
<gene>
    <name evidence="2" type="ORF">GOC77_13845</name>
</gene>
<evidence type="ECO:0000313" key="2">
    <source>
        <dbReference type="EMBL" id="NLV14345.1"/>
    </source>
</evidence>
<sequence>MNSDKAAAVRDSINGCPDIVGDEQLVERDREPREHHSGEIRTGDRVEPSIHQFRPASIEQSGTVGDGDGSTRPVYVVVLEPVWKNPATAATLSEQLIYEVAKHDCRLRYYPPEHRLGGTIWVTDHFTEDLSDTDGDRCPDCEGTYWKLRDGEPECARCGYRKHSDATPREQVTVGDYT</sequence>
<reference evidence="2" key="1">
    <citation type="submission" date="2019-12" db="EMBL/GenBank/DDBJ databases">
        <title>Whole genome sequencing of Haloarcula argentinensis strain pws5.</title>
        <authorList>
            <person name="Verma D.K."/>
            <person name="Gopal K."/>
            <person name="Prasad E.S."/>
        </authorList>
    </citation>
    <scope>NUCLEOTIDE SEQUENCE</scope>
    <source>
        <strain evidence="2">Pws5</strain>
    </source>
</reference>
<dbReference type="EMBL" id="WOWA01000007">
    <property type="protein sequence ID" value="NLV14345.1"/>
    <property type="molecule type" value="Genomic_DNA"/>
</dbReference>
<dbReference type="AlphaFoldDB" id="A0A847UK98"/>
<proteinExistence type="predicted"/>
<name>A0A847UK98_HALAR</name>
<comment type="caution">
    <text evidence="2">The sequence shown here is derived from an EMBL/GenBank/DDBJ whole genome shotgun (WGS) entry which is preliminary data.</text>
</comment>
<evidence type="ECO:0000313" key="3">
    <source>
        <dbReference type="Proteomes" id="UP000641625"/>
    </source>
</evidence>
<feature type="region of interest" description="Disordered" evidence="1">
    <location>
        <begin position="1"/>
        <end position="70"/>
    </location>
</feature>
<accession>A0A847UK98</accession>
<protein>
    <submittedName>
        <fullName evidence="2">Uncharacterized protein</fullName>
    </submittedName>
</protein>
<dbReference type="RefSeq" id="WP_170097773.1">
    <property type="nucleotide sequence ID" value="NZ_WOWA01000007.1"/>
</dbReference>